<dbReference type="AlphaFoldDB" id="A0A151AL57"/>
<dbReference type="CDD" id="cd00854">
    <property type="entry name" value="NagA"/>
    <property type="match status" value="1"/>
</dbReference>
<comment type="pathway">
    <text evidence="8">Amino-sugar metabolism; N-acetylneuraminate degradation; D-fructose 6-phosphate from N-acetylneuraminate: step 4/5.</text>
</comment>
<dbReference type="STRING" id="1121305.CLCOL_21120"/>
<evidence type="ECO:0000256" key="4">
    <source>
        <dbReference type="ARBA" id="ARBA00022723"/>
    </source>
</evidence>
<evidence type="ECO:0000256" key="12">
    <source>
        <dbReference type="PIRSR" id="PIRSR038994-3"/>
    </source>
</evidence>
<evidence type="ECO:0000256" key="11">
    <source>
        <dbReference type="PIRSR" id="PIRSR038994-2"/>
    </source>
</evidence>
<dbReference type="GO" id="GO:0008448">
    <property type="term" value="F:N-acetylglucosamine-6-phosphate deacetylase activity"/>
    <property type="evidence" value="ECO:0007669"/>
    <property type="project" value="UniProtKB-EC"/>
</dbReference>
<feature type="binding site" evidence="11">
    <location>
        <begin position="308"/>
        <end position="310"/>
    </location>
    <ligand>
        <name>substrate</name>
    </ligand>
</feature>
<dbReference type="GO" id="GO:0006046">
    <property type="term" value="P:N-acetylglucosamine catabolic process"/>
    <property type="evidence" value="ECO:0007669"/>
    <property type="project" value="TreeGrafter"/>
</dbReference>
<keyword evidence="4 12" id="KW-0479">Metal-binding</keyword>
<dbReference type="RefSeq" id="WP_061858918.1">
    <property type="nucleotide sequence ID" value="NZ_LTBB01000011.1"/>
</dbReference>
<feature type="domain" description="Amidohydrolase-related" evidence="13">
    <location>
        <begin position="55"/>
        <end position="381"/>
    </location>
</feature>
<name>A0A151AL57_9CLOT</name>
<organism evidence="14 15">
    <name type="scientific">Clostridium colicanis DSM 13634</name>
    <dbReference type="NCBI Taxonomy" id="1121305"/>
    <lineage>
        <taxon>Bacteria</taxon>
        <taxon>Bacillati</taxon>
        <taxon>Bacillota</taxon>
        <taxon>Clostridia</taxon>
        <taxon>Eubacteriales</taxon>
        <taxon>Clostridiaceae</taxon>
        <taxon>Clostridium</taxon>
    </lineage>
</organism>
<evidence type="ECO:0000259" key="13">
    <source>
        <dbReference type="Pfam" id="PF01979"/>
    </source>
</evidence>
<dbReference type="GO" id="GO:0046872">
    <property type="term" value="F:metal ion binding"/>
    <property type="evidence" value="ECO:0007669"/>
    <property type="project" value="UniProtKB-KW"/>
</dbReference>
<accession>A0A151AL57</accession>
<evidence type="ECO:0000256" key="10">
    <source>
        <dbReference type="PIRSR" id="PIRSR038994-1"/>
    </source>
</evidence>
<comment type="caution">
    <text evidence="14">The sequence shown here is derived from an EMBL/GenBank/DDBJ whole genome shotgun (WGS) entry which is preliminary data.</text>
</comment>
<keyword evidence="15" id="KW-1185">Reference proteome</keyword>
<dbReference type="EC" id="3.5.1.25" evidence="2"/>
<dbReference type="NCBIfam" id="TIGR00221">
    <property type="entry name" value="nagA"/>
    <property type="match status" value="1"/>
</dbReference>
<dbReference type="Pfam" id="PF01979">
    <property type="entry name" value="Amidohydro_1"/>
    <property type="match status" value="1"/>
</dbReference>
<evidence type="ECO:0000313" key="14">
    <source>
        <dbReference type="EMBL" id="KYH28384.1"/>
    </source>
</evidence>
<dbReference type="InterPro" id="IPR032466">
    <property type="entry name" value="Metal_Hydrolase"/>
</dbReference>
<evidence type="ECO:0000256" key="2">
    <source>
        <dbReference type="ARBA" id="ARBA00011899"/>
    </source>
</evidence>
<comment type="catalytic activity">
    <reaction evidence="7">
        <text>N-acetyl-D-glucosamine 6-phosphate + H2O = D-glucosamine 6-phosphate + acetate</text>
        <dbReference type="Rhea" id="RHEA:22936"/>
        <dbReference type="ChEBI" id="CHEBI:15377"/>
        <dbReference type="ChEBI" id="CHEBI:30089"/>
        <dbReference type="ChEBI" id="CHEBI:57513"/>
        <dbReference type="ChEBI" id="CHEBI:58725"/>
        <dbReference type="EC" id="3.5.1.25"/>
    </reaction>
</comment>
<evidence type="ECO:0000313" key="15">
    <source>
        <dbReference type="Proteomes" id="UP000075374"/>
    </source>
</evidence>
<feature type="binding site" evidence="12">
    <location>
        <position position="134"/>
    </location>
    <ligand>
        <name>Zn(2+)</name>
        <dbReference type="ChEBI" id="CHEBI:29105"/>
    </ligand>
</feature>
<protein>
    <recommendedName>
        <fullName evidence="3">N-acetylglucosamine-6-phosphate deacetylase</fullName>
        <ecNumber evidence="2">3.5.1.25</ecNumber>
    </recommendedName>
</protein>
<proteinExistence type="inferred from homology"/>
<keyword evidence="6 9" id="KW-0119">Carbohydrate metabolism</keyword>
<feature type="binding site" evidence="11">
    <location>
        <position position="229"/>
    </location>
    <ligand>
        <name>substrate</name>
    </ligand>
</feature>
<dbReference type="SUPFAM" id="SSF51556">
    <property type="entry name" value="Metallo-dependent hydrolases"/>
    <property type="match status" value="1"/>
</dbReference>
<dbReference type="Gene3D" id="3.20.20.140">
    <property type="entry name" value="Metal-dependent hydrolases"/>
    <property type="match status" value="1"/>
</dbReference>
<dbReference type="InterPro" id="IPR006680">
    <property type="entry name" value="Amidohydro-rel"/>
</dbReference>
<dbReference type="FunFam" id="3.20.20.140:FF:000004">
    <property type="entry name" value="N-acetylglucosamine-6-phosphate deacetylase"/>
    <property type="match status" value="1"/>
</dbReference>
<dbReference type="EMBL" id="LTBB01000011">
    <property type="protein sequence ID" value="KYH28384.1"/>
    <property type="molecule type" value="Genomic_DNA"/>
</dbReference>
<evidence type="ECO:0000256" key="9">
    <source>
        <dbReference type="PIRNR" id="PIRNR038994"/>
    </source>
</evidence>
<dbReference type="SUPFAM" id="SSF51338">
    <property type="entry name" value="Composite domain of metallo-dependent hydrolases"/>
    <property type="match status" value="1"/>
</dbReference>
<sequence length="384" mass="42301">MRAIINGKIILKDKTVENKVVIFDKKIKHIIEKEDFYKINNILEKLDIIDADGCYVSPGFIDLHIHGSGGSDAMDGTLKDLKVISQVIAQKGVTGFLPTTMTMSKEKIYKALNTIKEGMDLDLGGAKVLGAHMEGPFINSKYKGVQDEKYIIKPSYDFINGYEKVIKIITLAPEKDYNFEFIKKVKENTSIVLSIGHSDAIYEEVIEAIKNGISHATHLFNAMSPLHHRKPGVVGAVLSSDINCEFIADKIHIHPGVFELIINAKGPNKVILVTDSMRAGCMKNGISELGGQKVIVKDNLAMLEDGTLAGSVLTLNRALKKVLENTKLKIHEVVAMASSNAARNIGIDKRKGSIELGKDADITIFDEEFEIKHTIVEGRTVFSN</sequence>
<evidence type="ECO:0000256" key="7">
    <source>
        <dbReference type="ARBA" id="ARBA00047647"/>
    </source>
</evidence>
<feature type="binding site" evidence="12">
    <location>
        <position position="197"/>
    </location>
    <ligand>
        <name>Zn(2+)</name>
        <dbReference type="ChEBI" id="CHEBI:29105"/>
    </ligand>
</feature>
<keyword evidence="5 9" id="KW-0378">Hydrolase</keyword>
<evidence type="ECO:0000256" key="8">
    <source>
        <dbReference type="ARBA" id="ARBA00060590"/>
    </source>
</evidence>
<dbReference type="PANTHER" id="PTHR11113">
    <property type="entry name" value="N-ACETYLGLUCOSAMINE-6-PHOSPHATE DEACETYLASE"/>
    <property type="match status" value="1"/>
</dbReference>
<evidence type="ECO:0000256" key="3">
    <source>
        <dbReference type="ARBA" id="ARBA00018029"/>
    </source>
</evidence>
<comment type="similarity">
    <text evidence="1 9">Belongs to the metallo-dependent hydrolases superfamily. NagA family.</text>
</comment>
<evidence type="ECO:0000256" key="6">
    <source>
        <dbReference type="ARBA" id="ARBA00023277"/>
    </source>
</evidence>
<dbReference type="PANTHER" id="PTHR11113:SF14">
    <property type="entry name" value="N-ACETYLGLUCOSAMINE-6-PHOSPHATE DEACETYLASE"/>
    <property type="match status" value="1"/>
</dbReference>
<gene>
    <name evidence="14" type="primary">nagA</name>
    <name evidence="14" type="ORF">CLCOL_21120</name>
</gene>
<dbReference type="PATRIC" id="fig|1121305.3.peg.2114"/>
<feature type="binding site" evidence="11">
    <location>
        <begin position="221"/>
        <end position="222"/>
    </location>
    <ligand>
        <name>substrate</name>
    </ligand>
</feature>
<dbReference type="PIRSF" id="PIRSF038994">
    <property type="entry name" value="NagA"/>
    <property type="match status" value="1"/>
</dbReference>
<feature type="binding site" evidence="11">
    <location>
        <position position="145"/>
    </location>
    <ligand>
        <name>substrate</name>
    </ligand>
</feature>
<dbReference type="Gene3D" id="2.30.40.10">
    <property type="entry name" value="Urease, subunit C, domain 1"/>
    <property type="match status" value="1"/>
</dbReference>
<comment type="cofactor">
    <cofactor evidence="12">
        <name>a divalent metal cation</name>
        <dbReference type="ChEBI" id="CHEBI:60240"/>
    </cofactor>
    <text evidence="12">Binds 1 divalent metal cation per subunit.</text>
</comment>
<evidence type="ECO:0000256" key="1">
    <source>
        <dbReference type="ARBA" id="ARBA00010716"/>
    </source>
</evidence>
<evidence type="ECO:0000256" key="5">
    <source>
        <dbReference type="ARBA" id="ARBA00022801"/>
    </source>
</evidence>
<feature type="active site" description="Proton donor/acceptor" evidence="10">
    <location>
        <position position="275"/>
    </location>
</feature>
<dbReference type="InterPro" id="IPR003764">
    <property type="entry name" value="GlcNAc_6-P_deAcase"/>
</dbReference>
<dbReference type="InterPro" id="IPR011059">
    <property type="entry name" value="Metal-dep_hydrolase_composite"/>
</dbReference>
<feature type="binding site" evidence="12">
    <location>
        <position position="218"/>
    </location>
    <ligand>
        <name>Zn(2+)</name>
        <dbReference type="ChEBI" id="CHEBI:29105"/>
    </ligand>
</feature>
<reference evidence="14 15" key="1">
    <citation type="submission" date="2016-02" db="EMBL/GenBank/DDBJ databases">
        <title>Genome sequence of Clostridium colicanis DSM 13634.</title>
        <authorList>
            <person name="Poehlein A."/>
            <person name="Daniel R."/>
        </authorList>
    </citation>
    <scope>NUCLEOTIDE SEQUENCE [LARGE SCALE GENOMIC DNA]</scope>
    <source>
        <strain evidence="14 15">DSM 13634</strain>
    </source>
</reference>
<feature type="binding site" evidence="11">
    <location>
        <position position="252"/>
    </location>
    <ligand>
        <name>substrate</name>
    </ligand>
</feature>
<dbReference type="Proteomes" id="UP000075374">
    <property type="component" value="Unassembled WGS sequence"/>
</dbReference>